<keyword evidence="3" id="KW-1185">Reference proteome</keyword>
<keyword evidence="1" id="KW-0175">Coiled coil</keyword>
<evidence type="ECO:0000313" key="3">
    <source>
        <dbReference type="Proteomes" id="UP000537126"/>
    </source>
</evidence>
<protein>
    <submittedName>
        <fullName evidence="2">Glycosyltransferase involved in cell wall biosynthesis</fullName>
    </submittedName>
</protein>
<comment type="caution">
    <text evidence="2">The sequence shown here is derived from an EMBL/GenBank/DDBJ whole genome shotgun (WGS) entry which is preliminary data.</text>
</comment>
<sequence length="427" mass="48762">MKILHVNTYDTGGAANACLRLHMGLRSLGVKSKVLLKHNTRQIEATHAYNPPEASWDKKIKNKLLRIGRELKLLSWIPHYERRAIALEKYREGLELISYPFSNTDITTSALYQEADIIHLHWVANFLDWKSFFRKNTKPVVWTLHDQNPFLGIEHYAERFQGMDSNGKPIPRVYAPQEQAEEQKMQEYKQQMLAQAKSDLLIVSPSVWMMREAQNSKLFGKYRSRHIPNGFPTNIFKPLDKNFCREVLGLPKDRKVLLFVSDSLENKRKGFAFLKAALSNGKEDDWTLCAVGRKHALTFSSSSELIELGAIHDERLMAMVYAAADVFVIPSLEDNLPNTMIESLLCGTPVIAFPTGGIVEVVQDGQNGWLCPEISVEALSSTIERAKREREKMNRLQIAAEAAKKYNLQKQAQAYIEVYEELLNKTI</sequence>
<feature type="coiled-coil region" evidence="1">
    <location>
        <begin position="376"/>
        <end position="406"/>
    </location>
</feature>
<name>A0A846MMQ4_9BACT</name>
<dbReference type="PANTHER" id="PTHR12526:SF635">
    <property type="entry name" value="GLYCOSYL TRANSFERASE GROUP 1"/>
    <property type="match status" value="1"/>
</dbReference>
<evidence type="ECO:0000256" key="1">
    <source>
        <dbReference type="SAM" id="Coils"/>
    </source>
</evidence>
<dbReference type="RefSeq" id="WP_166918013.1">
    <property type="nucleotide sequence ID" value="NZ_JAASRN010000001.1"/>
</dbReference>
<dbReference type="AlphaFoldDB" id="A0A846MMQ4"/>
<proteinExistence type="predicted"/>
<organism evidence="2 3">
    <name type="scientific">Thermonema lapsum</name>
    <dbReference type="NCBI Taxonomy" id="28195"/>
    <lineage>
        <taxon>Bacteria</taxon>
        <taxon>Pseudomonadati</taxon>
        <taxon>Bacteroidota</taxon>
        <taxon>Cytophagia</taxon>
        <taxon>Cytophagales</taxon>
        <taxon>Thermonemataceae</taxon>
        <taxon>Thermonema</taxon>
    </lineage>
</organism>
<dbReference type="GO" id="GO:0016757">
    <property type="term" value="F:glycosyltransferase activity"/>
    <property type="evidence" value="ECO:0007669"/>
    <property type="project" value="TreeGrafter"/>
</dbReference>
<dbReference type="PANTHER" id="PTHR12526">
    <property type="entry name" value="GLYCOSYLTRANSFERASE"/>
    <property type="match status" value="1"/>
</dbReference>
<dbReference type="SUPFAM" id="SSF53756">
    <property type="entry name" value="UDP-Glycosyltransferase/glycogen phosphorylase"/>
    <property type="match status" value="1"/>
</dbReference>
<dbReference type="EMBL" id="JAASRN010000001">
    <property type="protein sequence ID" value="NIK72700.1"/>
    <property type="molecule type" value="Genomic_DNA"/>
</dbReference>
<keyword evidence="2" id="KW-0808">Transferase</keyword>
<reference evidence="2 3" key="1">
    <citation type="submission" date="2020-03" db="EMBL/GenBank/DDBJ databases">
        <title>Genomic Encyclopedia of Type Strains, Phase IV (KMG-IV): sequencing the most valuable type-strain genomes for metagenomic binning, comparative biology and taxonomic classification.</title>
        <authorList>
            <person name="Goeker M."/>
        </authorList>
    </citation>
    <scope>NUCLEOTIDE SEQUENCE [LARGE SCALE GENOMIC DNA]</scope>
    <source>
        <strain evidence="2 3">DSM 5718</strain>
    </source>
</reference>
<gene>
    <name evidence="2" type="ORF">FHS56_000186</name>
</gene>
<dbReference type="Gene3D" id="3.40.50.2000">
    <property type="entry name" value="Glycogen Phosphorylase B"/>
    <property type="match status" value="2"/>
</dbReference>
<accession>A0A846MMQ4</accession>
<evidence type="ECO:0000313" key="2">
    <source>
        <dbReference type="EMBL" id="NIK72700.1"/>
    </source>
</evidence>
<dbReference type="Pfam" id="PF13692">
    <property type="entry name" value="Glyco_trans_1_4"/>
    <property type="match status" value="1"/>
</dbReference>
<dbReference type="Proteomes" id="UP000537126">
    <property type="component" value="Unassembled WGS sequence"/>
</dbReference>